<comment type="caution">
    <text evidence="2">The sequence shown here is derived from an EMBL/GenBank/DDBJ whole genome shotgun (WGS) entry which is preliminary data.</text>
</comment>
<proteinExistence type="inferred from homology"/>
<sequence length="120" mass="13961">MTILYGYPKCTTCRKAKNFLKENDIPFEDINLVKNPPSGEKISEMAEKSGKSLNEFFNSRGKKFKELNLKTRLDTLSDDEKLSLLEADGLLIKRPLLYREETILLGFKEAEYRRTFDMDD</sequence>
<evidence type="ECO:0000313" key="3">
    <source>
        <dbReference type="Proteomes" id="UP001500920"/>
    </source>
</evidence>
<evidence type="ECO:0000256" key="1">
    <source>
        <dbReference type="PROSITE-ProRule" id="PRU01282"/>
    </source>
</evidence>
<dbReference type="PANTHER" id="PTHR30041:SF8">
    <property type="entry name" value="PROTEIN YFFB"/>
    <property type="match status" value="1"/>
</dbReference>
<dbReference type="PANTHER" id="PTHR30041">
    <property type="entry name" value="ARSENATE REDUCTASE"/>
    <property type="match status" value="1"/>
</dbReference>
<organism evidence="2 3">
    <name type="scientific">Salinicoccus jeotgali</name>
    <dbReference type="NCBI Taxonomy" id="381634"/>
    <lineage>
        <taxon>Bacteria</taxon>
        <taxon>Bacillati</taxon>
        <taxon>Bacillota</taxon>
        <taxon>Bacilli</taxon>
        <taxon>Bacillales</taxon>
        <taxon>Staphylococcaceae</taxon>
        <taxon>Salinicoccus</taxon>
    </lineage>
</organism>
<dbReference type="InterPro" id="IPR036249">
    <property type="entry name" value="Thioredoxin-like_sf"/>
</dbReference>
<comment type="similarity">
    <text evidence="1">Belongs to the ArsC family.</text>
</comment>
<dbReference type="PROSITE" id="PS51354">
    <property type="entry name" value="GLUTAREDOXIN_2"/>
    <property type="match status" value="1"/>
</dbReference>
<dbReference type="Gene3D" id="3.40.30.10">
    <property type="entry name" value="Glutaredoxin"/>
    <property type="match status" value="1"/>
</dbReference>
<dbReference type="Pfam" id="PF03960">
    <property type="entry name" value="ArsC"/>
    <property type="match status" value="1"/>
</dbReference>
<name>A0ABP7F8A2_9STAP</name>
<dbReference type="NCBIfam" id="TIGR01617">
    <property type="entry name" value="arsC_related"/>
    <property type="match status" value="1"/>
</dbReference>
<keyword evidence="3" id="KW-1185">Reference proteome</keyword>
<dbReference type="RefSeq" id="WP_344704438.1">
    <property type="nucleotide sequence ID" value="NZ_BAABCK010000070.1"/>
</dbReference>
<dbReference type="InterPro" id="IPR006660">
    <property type="entry name" value="Arsenate_reductase-like"/>
</dbReference>
<gene>
    <name evidence="2" type="ORF">GCM10022378_22230</name>
</gene>
<protein>
    <submittedName>
        <fullName evidence="2">Arsenate reductase family protein</fullName>
    </submittedName>
</protein>
<dbReference type="EMBL" id="BAABCK010000070">
    <property type="protein sequence ID" value="GAA3733559.1"/>
    <property type="molecule type" value="Genomic_DNA"/>
</dbReference>
<evidence type="ECO:0000313" key="2">
    <source>
        <dbReference type="EMBL" id="GAA3733559.1"/>
    </source>
</evidence>
<dbReference type="SUPFAM" id="SSF52833">
    <property type="entry name" value="Thioredoxin-like"/>
    <property type="match status" value="1"/>
</dbReference>
<dbReference type="PROSITE" id="PS51353">
    <property type="entry name" value="ARSC"/>
    <property type="match status" value="1"/>
</dbReference>
<reference evidence="3" key="1">
    <citation type="journal article" date="2019" name="Int. J. Syst. Evol. Microbiol.">
        <title>The Global Catalogue of Microorganisms (GCM) 10K type strain sequencing project: providing services to taxonomists for standard genome sequencing and annotation.</title>
        <authorList>
            <consortium name="The Broad Institute Genomics Platform"/>
            <consortium name="The Broad Institute Genome Sequencing Center for Infectious Disease"/>
            <person name="Wu L."/>
            <person name="Ma J."/>
        </authorList>
    </citation>
    <scope>NUCLEOTIDE SEQUENCE [LARGE SCALE GENOMIC DNA]</scope>
    <source>
        <strain evidence="3">JCM 16981</strain>
    </source>
</reference>
<accession>A0ABP7F8A2</accession>
<dbReference type="Proteomes" id="UP001500920">
    <property type="component" value="Unassembled WGS sequence"/>
</dbReference>
<dbReference type="InterPro" id="IPR006504">
    <property type="entry name" value="Tscrpt_reg_Spx/MgsR"/>
</dbReference>